<protein>
    <recommendedName>
        <fullName evidence="7">Zn(2)-C6 fungal-type domain-containing protein</fullName>
    </recommendedName>
</protein>
<dbReference type="InterPro" id="IPR036864">
    <property type="entry name" value="Zn2-C6_fun-type_DNA-bd_sf"/>
</dbReference>
<dbReference type="GO" id="GO:0000981">
    <property type="term" value="F:DNA-binding transcription factor activity, RNA polymerase II-specific"/>
    <property type="evidence" value="ECO:0007669"/>
    <property type="project" value="InterPro"/>
</dbReference>
<reference evidence="8 9" key="1">
    <citation type="submission" date="2016-07" db="EMBL/GenBank/DDBJ databases">
        <title>Multiple horizontal gene transfer events from other fungi enriched the ability of initially mycotrophic Trichoderma (Ascomycota) to feed on dead plant biomass.</title>
        <authorList>
            <consortium name="DOE Joint Genome Institute"/>
            <person name="Aerts A."/>
            <person name="Atanasova L."/>
            <person name="Chenthamara K."/>
            <person name="Zhang J."/>
            <person name="Grujic M."/>
            <person name="Henrissat B."/>
            <person name="Kuo A."/>
            <person name="Salamov A."/>
            <person name="Lipzen A."/>
            <person name="Labutti K."/>
            <person name="Barry K."/>
            <person name="Miao Y."/>
            <person name="Rahimi M.J."/>
            <person name="Shen Q."/>
            <person name="Grigoriev I.V."/>
            <person name="Kubicek C.P."/>
            <person name="Druzhinina I.S."/>
        </authorList>
    </citation>
    <scope>NUCLEOTIDE SEQUENCE [LARGE SCALE GENOMIC DNA]</scope>
    <source>
        <strain evidence="8 9">ATCC 18648</strain>
    </source>
</reference>
<comment type="subcellular location">
    <subcellularLocation>
        <location evidence="1">Nucleus</location>
    </subcellularLocation>
</comment>
<feature type="region of interest" description="Disordered" evidence="6">
    <location>
        <begin position="52"/>
        <end position="75"/>
    </location>
</feature>
<keyword evidence="9" id="KW-1185">Reference proteome</keyword>
<accession>A0A2T4BRB3</accession>
<evidence type="ECO:0000256" key="4">
    <source>
        <dbReference type="ARBA" id="ARBA00023163"/>
    </source>
</evidence>
<evidence type="ECO:0000256" key="2">
    <source>
        <dbReference type="ARBA" id="ARBA00023015"/>
    </source>
</evidence>
<dbReference type="GO" id="GO:0008270">
    <property type="term" value="F:zinc ion binding"/>
    <property type="evidence" value="ECO:0007669"/>
    <property type="project" value="InterPro"/>
</dbReference>
<keyword evidence="5" id="KW-0539">Nucleus</keyword>
<dbReference type="PROSITE" id="PS00463">
    <property type="entry name" value="ZN2_CY6_FUNGAL_1"/>
    <property type="match status" value="1"/>
</dbReference>
<evidence type="ECO:0000256" key="6">
    <source>
        <dbReference type="SAM" id="MobiDB-lite"/>
    </source>
</evidence>
<dbReference type="SUPFAM" id="SSF57701">
    <property type="entry name" value="Zn2/Cys6 DNA-binding domain"/>
    <property type="match status" value="1"/>
</dbReference>
<evidence type="ECO:0000313" key="8">
    <source>
        <dbReference type="EMBL" id="PTB71851.1"/>
    </source>
</evidence>
<feature type="compositionally biased region" description="Basic residues" evidence="6">
    <location>
        <begin position="52"/>
        <end position="61"/>
    </location>
</feature>
<dbReference type="InterPro" id="IPR051089">
    <property type="entry name" value="prtT"/>
</dbReference>
<evidence type="ECO:0000256" key="5">
    <source>
        <dbReference type="ARBA" id="ARBA00023242"/>
    </source>
</evidence>
<dbReference type="GO" id="GO:0000976">
    <property type="term" value="F:transcription cis-regulatory region binding"/>
    <property type="evidence" value="ECO:0007669"/>
    <property type="project" value="TreeGrafter"/>
</dbReference>
<dbReference type="EMBL" id="KZ679145">
    <property type="protein sequence ID" value="PTB71851.1"/>
    <property type="molecule type" value="Genomic_DNA"/>
</dbReference>
<dbReference type="PANTHER" id="PTHR31845">
    <property type="entry name" value="FINGER DOMAIN PROTEIN, PUTATIVE-RELATED"/>
    <property type="match status" value="1"/>
</dbReference>
<dbReference type="Gene3D" id="4.10.240.10">
    <property type="entry name" value="Zn(2)-C6 fungal-type DNA-binding domain"/>
    <property type="match status" value="1"/>
</dbReference>
<keyword evidence="2" id="KW-0805">Transcription regulation</keyword>
<evidence type="ECO:0000256" key="3">
    <source>
        <dbReference type="ARBA" id="ARBA00023125"/>
    </source>
</evidence>
<dbReference type="STRING" id="983965.A0A2T4BRB3"/>
<proteinExistence type="predicted"/>
<gene>
    <name evidence="8" type="ORF">M440DRAFT_1406139</name>
</gene>
<dbReference type="Proteomes" id="UP000240760">
    <property type="component" value="Unassembled WGS sequence"/>
</dbReference>
<organism evidence="8 9">
    <name type="scientific">Trichoderma longibrachiatum ATCC 18648</name>
    <dbReference type="NCBI Taxonomy" id="983965"/>
    <lineage>
        <taxon>Eukaryota</taxon>
        <taxon>Fungi</taxon>
        <taxon>Dikarya</taxon>
        <taxon>Ascomycota</taxon>
        <taxon>Pezizomycotina</taxon>
        <taxon>Sordariomycetes</taxon>
        <taxon>Hypocreomycetidae</taxon>
        <taxon>Hypocreales</taxon>
        <taxon>Hypocreaceae</taxon>
        <taxon>Trichoderma</taxon>
    </lineage>
</organism>
<dbReference type="PROSITE" id="PS50048">
    <property type="entry name" value="ZN2_CY6_FUNGAL_2"/>
    <property type="match status" value="1"/>
</dbReference>
<sequence>MDRESSPRKPALKRNSTACEHCRAAKAKCQPSEQPGVCRKCLASRRECVSRTKARPRRTRRAVSSSDAEPSPECLGQSSTFSINYFVPPRPNVDDSFATLREVHNCAFDSLLEVNESNDILQTPSESICSTSSNQSRSLFDTWRKPQFNLASAEALLNSFDCMADYIPFVTLPAGSTVTYVASTRPFVLLAILTVASRSRTVQKHSLYDEEFLRVLGLKYVSGGERSIQLLQGLLIYCAWYPFHLKPKSAQLAHCIRMAADIIHELGLDENFLASDMWVQGITEEELDKIRAYLTYVYLVSTYVAVWKGERCVPTRSPPWASIALDTLEQNAQTEGDRVLASLVRLSILCSDASDAMNERAKDTVRNSQLILVGLEQRYQQIRNNILATCPRAFDKEPVRMQTLFLDIFFDAGSLLAFPVAGTPSPNPKSVRIPPPIPKIYSATKKIRVFLDYIGGLDDNSLLSFTVNDWTRLIVVLTLAFRLSFPVSLCPEFDWTWASSEIQLEQFLSRISRDADAAVTSNGILSANRVVFNLLKSKFNRRLTSLGDEPTIPSSRTFGCPMMHGGSRLADAQWGSEFAPSEPSTDSDMSDMVFHDMWTAVATGWQDVGGVPWETFDEQLNGVGTCPESGWSI</sequence>
<dbReference type="InterPro" id="IPR001138">
    <property type="entry name" value="Zn2Cys6_DnaBD"/>
</dbReference>
<name>A0A2T4BRB3_TRILO</name>
<dbReference type="PANTHER" id="PTHR31845:SF10">
    <property type="entry name" value="ZN(II)2CYS6 TRANSCRIPTION FACTOR (EUROFUNG)"/>
    <property type="match status" value="1"/>
</dbReference>
<dbReference type="AlphaFoldDB" id="A0A2T4BRB3"/>
<dbReference type="OrthoDB" id="5424793at2759"/>
<dbReference type="CDD" id="cd00067">
    <property type="entry name" value="GAL4"/>
    <property type="match status" value="1"/>
</dbReference>
<dbReference type="GO" id="GO:0005634">
    <property type="term" value="C:nucleus"/>
    <property type="evidence" value="ECO:0007669"/>
    <property type="project" value="UniProtKB-SubCell"/>
</dbReference>
<keyword evidence="3" id="KW-0238">DNA-binding</keyword>
<dbReference type="CDD" id="cd12148">
    <property type="entry name" value="fungal_TF_MHR"/>
    <property type="match status" value="1"/>
</dbReference>
<keyword evidence="4" id="KW-0804">Transcription</keyword>
<feature type="domain" description="Zn(2)-C6 fungal-type" evidence="7">
    <location>
        <begin position="18"/>
        <end position="50"/>
    </location>
</feature>
<evidence type="ECO:0000259" key="7">
    <source>
        <dbReference type="PROSITE" id="PS50048"/>
    </source>
</evidence>
<evidence type="ECO:0000313" key="9">
    <source>
        <dbReference type="Proteomes" id="UP000240760"/>
    </source>
</evidence>
<evidence type="ECO:0000256" key="1">
    <source>
        <dbReference type="ARBA" id="ARBA00004123"/>
    </source>
</evidence>